<evidence type="ECO:0000313" key="2">
    <source>
        <dbReference type="Proteomes" id="UP000268192"/>
    </source>
</evidence>
<name>A0A3Q8XLG6_9HYPH</name>
<dbReference type="Proteomes" id="UP000268192">
    <property type="component" value="Chromosome"/>
</dbReference>
<dbReference type="InterPro" id="IPR021252">
    <property type="entry name" value="DUF2794"/>
</dbReference>
<accession>A0A3Q8XLG6</accession>
<dbReference type="OrthoDB" id="7159482at2"/>
<proteinExistence type="predicted"/>
<dbReference type="AlphaFoldDB" id="A0A3Q8XLG6"/>
<keyword evidence="2" id="KW-1185">Reference proteome</keyword>
<protein>
    <submittedName>
        <fullName evidence="1">DUF2794 domain-containing protein</fullName>
    </submittedName>
</protein>
<organism evidence="1 2">
    <name type="scientific">Georhizobium profundi</name>
    <dbReference type="NCBI Taxonomy" id="2341112"/>
    <lineage>
        <taxon>Bacteria</taxon>
        <taxon>Pseudomonadati</taxon>
        <taxon>Pseudomonadota</taxon>
        <taxon>Alphaproteobacteria</taxon>
        <taxon>Hyphomicrobiales</taxon>
        <taxon>Rhizobiaceae</taxon>
        <taxon>Georhizobium</taxon>
    </lineage>
</organism>
<evidence type="ECO:0000313" key="1">
    <source>
        <dbReference type="EMBL" id="AZN70397.1"/>
    </source>
</evidence>
<dbReference type="Pfam" id="PF10984">
    <property type="entry name" value="DUF2794"/>
    <property type="match status" value="1"/>
</dbReference>
<reference evidence="1 2" key="1">
    <citation type="submission" date="2018-09" db="EMBL/GenBank/DDBJ databases">
        <title>Marinorhizobium profundi gen. nov., sp. nov., isolated from a deep-sea sediment sample from the New Britain Trench and proposal of Marinorhizobiaceae fam. nov. in the order Rhizobiales of the class Alphaproteobacteria.</title>
        <authorList>
            <person name="Cao J."/>
        </authorList>
    </citation>
    <scope>NUCLEOTIDE SEQUENCE [LARGE SCALE GENOMIC DNA]</scope>
    <source>
        <strain evidence="1 2">WS11</strain>
    </source>
</reference>
<gene>
    <name evidence="1" type="ORF">D5400_03085</name>
</gene>
<dbReference type="EMBL" id="CP032509">
    <property type="protein sequence ID" value="AZN70397.1"/>
    <property type="molecule type" value="Genomic_DNA"/>
</dbReference>
<dbReference type="KEGG" id="abaw:D5400_03085"/>
<sequence length="123" mass="14049">MTDHVPEQGANIVHMTDYKSGAEPLPVTFNRRELDTILRLYGRMVASGEWRDYALDHLREKAVFSAFRRTSEVPLYRIEKCPKNARRQGAFSVVAANGMILKRGHELETVLRVLDKKPKLVGI</sequence>